<feature type="region of interest" description="Disordered" evidence="1">
    <location>
        <begin position="187"/>
        <end position="337"/>
    </location>
</feature>
<feature type="region of interest" description="Disordered" evidence="1">
    <location>
        <begin position="432"/>
        <end position="520"/>
    </location>
</feature>
<evidence type="ECO:0000256" key="1">
    <source>
        <dbReference type="SAM" id="MobiDB-lite"/>
    </source>
</evidence>
<feature type="region of interest" description="Disordered" evidence="1">
    <location>
        <begin position="1"/>
        <end position="85"/>
    </location>
</feature>
<sequence>MHCVATKDSQGSVRWAQDQDPPPTGTAEPAHQDNRPRTLSADEEPGLPAPRTTRQATGPGTAFRRHGGPCERRDDSDGKTQDAGRFGLRRERTVLARAVKAYFLLARLEPQDGGRLGQDNQGAGHLRVGAPVSRSATSLGRLGQPVRRDEDLGRPRRTTIDVCEFQSAVGSANLPFFSFLTGSTGSPLRGLTGQEPGLPTGAEGSTSAISQRRQGRRDGRQLKVRCLKTRTRTGTEDVSARGRMYGVETKDSQGSVRWARDQDPPPTGTAGPARQDYTTRTVSDEEPDGKRGLTGKGPGLLETDGKTNNTAGKRISATAAGDNSGGKTQDTRRLGVRRGRTVLARAVKAQFLLAAGAARRRTTRSRRARSRSSKVSSDRIYSHSLPSFPQGRCARIKVRDIVETAWPVRRDEDSGRPRRMMIDVYVKARGQMHGVEAKDSQLRWVRDQDPPPTEMTGTTQDGPCPTYHEEPGLPGTRTARRTRRSAKSSRRQASPCRRRDDSDGKTQNARREGTKRRQGLSHRQFIEVVRRGRCKTAFGYLTDKVNGRRDRIKVRDLSETAWPVRRDEALRRPRRTMEKVQLRL</sequence>
<protein>
    <submittedName>
        <fullName evidence="2">Uncharacterized protein</fullName>
    </submittedName>
</protein>
<feature type="compositionally biased region" description="Basic and acidic residues" evidence="1">
    <location>
        <begin position="68"/>
        <end position="85"/>
    </location>
</feature>
<accession>A0A8T8TB28</accession>
<comment type="caution">
    <text evidence="2">The sequence shown here is derived from an EMBL/GenBank/DDBJ whole genome shotgun (WGS) entry which is preliminary data.</text>
</comment>
<feature type="compositionally biased region" description="Basic residues" evidence="1">
    <location>
        <begin position="358"/>
        <end position="372"/>
    </location>
</feature>
<name>A0A8T8TB28_9BASI</name>
<proteinExistence type="predicted"/>
<dbReference type="AlphaFoldDB" id="A0A8T8TB28"/>
<dbReference type="EMBL" id="LWDF02000075">
    <property type="protein sequence ID" value="KAE8258297.1"/>
    <property type="molecule type" value="Genomic_DNA"/>
</dbReference>
<keyword evidence="3" id="KW-1185">Reference proteome</keyword>
<feature type="compositionally biased region" description="Basic and acidic residues" evidence="1">
    <location>
        <begin position="435"/>
        <end position="449"/>
    </location>
</feature>
<feature type="compositionally biased region" description="Basic residues" evidence="1">
    <location>
        <begin position="222"/>
        <end position="231"/>
    </location>
</feature>
<evidence type="ECO:0000313" key="2">
    <source>
        <dbReference type="EMBL" id="KAE8258297.1"/>
    </source>
</evidence>
<feature type="compositionally biased region" description="Basic residues" evidence="1">
    <location>
        <begin position="478"/>
        <end position="490"/>
    </location>
</feature>
<feature type="compositionally biased region" description="Basic and acidic residues" evidence="1">
    <location>
        <begin position="497"/>
        <end position="512"/>
    </location>
</feature>
<reference evidence="2" key="2">
    <citation type="journal article" date="2019" name="IMA Fungus">
        <title>Genome sequencing and comparison of five Tilletia species to identify candidate genes for the detection of regulated species infecting wheat.</title>
        <authorList>
            <person name="Nguyen H.D.T."/>
            <person name="Sultana T."/>
            <person name="Kesanakurti P."/>
            <person name="Hambleton S."/>
        </authorList>
    </citation>
    <scope>NUCLEOTIDE SEQUENCE</scope>
    <source>
        <strain evidence="2">DAOMC 236416</strain>
    </source>
</reference>
<gene>
    <name evidence="2" type="ORF">A4X13_0g1772</name>
</gene>
<organism evidence="2 3">
    <name type="scientific">Tilletia indica</name>
    <dbReference type="NCBI Taxonomy" id="43049"/>
    <lineage>
        <taxon>Eukaryota</taxon>
        <taxon>Fungi</taxon>
        <taxon>Dikarya</taxon>
        <taxon>Basidiomycota</taxon>
        <taxon>Ustilaginomycotina</taxon>
        <taxon>Exobasidiomycetes</taxon>
        <taxon>Tilletiales</taxon>
        <taxon>Tilletiaceae</taxon>
        <taxon>Tilletia</taxon>
    </lineage>
</organism>
<dbReference type="Proteomes" id="UP000077521">
    <property type="component" value="Unassembled WGS sequence"/>
</dbReference>
<evidence type="ECO:0000313" key="3">
    <source>
        <dbReference type="Proteomes" id="UP000077521"/>
    </source>
</evidence>
<reference evidence="2" key="1">
    <citation type="submission" date="2016-04" db="EMBL/GenBank/DDBJ databases">
        <authorList>
            <person name="Nguyen H.D."/>
            <person name="Samba Siva P."/>
            <person name="Cullis J."/>
            <person name="Levesque C.A."/>
            <person name="Hambleton S."/>
        </authorList>
    </citation>
    <scope>NUCLEOTIDE SEQUENCE</scope>
    <source>
        <strain evidence="2">DAOMC 236416</strain>
    </source>
</reference>
<feature type="region of interest" description="Disordered" evidence="1">
    <location>
        <begin position="357"/>
        <end position="382"/>
    </location>
</feature>